<dbReference type="PROSITE" id="PS50011">
    <property type="entry name" value="PROTEIN_KINASE_DOM"/>
    <property type="match status" value="1"/>
</dbReference>
<evidence type="ECO:0000256" key="1">
    <source>
        <dbReference type="ARBA" id="ARBA00004479"/>
    </source>
</evidence>
<dbReference type="eggNOG" id="ENOG502QQPF">
    <property type="taxonomic scope" value="Eukaryota"/>
</dbReference>
<dbReference type="EMBL" id="AP014962">
    <property type="protein sequence ID" value="BAS96100.1"/>
    <property type="molecule type" value="Genomic_DNA"/>
</dbReference>
<feature type="chain" id="PRO_5006056850" evidence="16">
    <location>
        <begin position="22"/>
        <end position="765"/>
    </location>
</feature>
<dbReference type="GO" id="GO:0005886">
    <property type="term" value="C:plasma membrane"/>
    <property type="evidence" value="ECO:0000318"/>
    <property type="project" value="GO_Central"/>
</dbReference>
<keyword evidence="3" id="KW-0245">EGF-like domain</keyword>
<reference evidence="19" key="1">
    <citation type="journal article" date="2005" name="Nature">
        <title>The map-based sequence of the rice genome.</title>
        <authorList>
            <consortium name="International rice genome sequencing project (IRGSP)"/>
            <person name="Matsumoto T."/>
            <person name="Wu J."/>
            <person name="Kanamori H."/>
            <person name="Katayose Y."/>
            <person name="Fujisawa M."/>
            <person name="Namiki N."/>
            <person name="Mizuno H."/>
            <person name="Yamamoto K."/>
            <person name="Antonio B.A."/>
            <person name="Baba T."/>
            <person name="Sakata K."/>
            <person name="Nagamura Y."/>
            <person name="Aoki H."/>
            <person name="Arikawa K."/>
            <person name="Arita K."/>
            <person name="Bito T."/>
            <person name="Chiden Y."/>
            <person name="Fujitsuka N."/>
            <person name="Fukunaka R."/>
            <person name="Hamada M."/>
            <person name="Harada C."/>
            <person name="Hayashi A."/>
            <person name="Hijishita S."/>
            <person name="Honda M."/>
            <person name="Hosokawa S."/>
            <person name="Ichikawa Y."/>
            <person name="Idonuma A."/>
            <person name="Iijima M."/>
            <person name="Ikeda M."/>
            <person name="Ikeno M."/>
            <person name="Ito K."/>
            <person name="Ito S."/>
            <person name="Ito T."/>
            <person name="Ito Y."/>
            <person name="Ito Y."/>
            <person name="Iwabuchi A."/>
            <person name="Kamiya K."/>
            <person name="Karasawa W."/>
            <person name="Kurita K."/>
            <person name="Katagiri S."/>
            <person name="Kikuta A."/>
            <person name="Kobayashi H."/>
            <person name="Kobayashi N."/>
            <person name="Machita K."/>
            <person name="Maehara T."/>
            <person name="Masukawa M."/>
            <person name="Mizubayashi T."/>
            <person name="Mukai Y."/>
            <person name="Nagasaki H."/>
            <person name="Nagata Y."/>
            <person name="Naito S."/>
            <person name="Nakashima M."/>
            <person name="Nakama Y."/>
            <person name="Nakamichi Y."/>
            <person name="Nakamura M."/>
            <person name="Meguro A."/>
            <person name="Negishi M."/>
            <person name="Ohta I."/>
            <person name="Ohta T."/>
            <person name="Okamoto M."/>
            <person name="Ono N."/>
            <person name="Saji S."/>
            <person name="Sakaguchi M."/>
            <person name="Sakai K."/>
            <person name="Shibata M."/>
            <person name="Shimokawa T."/>
            <person name="Song J."/>
            <person name="Takazaki Y."/>
            <person name="Terasawa K."/>
            <person name="Tsugane M."/>
            <person name="Tsuji K."/>
            <person name="Ueda S."/>
            <person name="Waki K."/>
            <person name="Yamagata H."/>
            <person name="Yamamoto M."/>
            <person name="Yamamoto S."/>
            <person name="Yamane H."/>
            <person name="Yoshiki S."/>
            <person name="Yoshihara R."/>
            <person name="Yukawa K."/>
            <person name="Zhong H."/>
            <person name="Yano M."/>
            <person name="Yuan Q."/>
            <person name="Ouyang S."/>
            <person name="Liu J."/>
            <person name="Jones K.M."/>
            <person name="Gansberger K."/>
            <person name="Moffat K."/>
            <person name="Hill J."/>
            <person name="Bera J."/>
            <person name="Fadrosh D."/>
            <person name="Jin S."/>
            <person name="Johri S."/>
            <person name="Kim M."/>
            <person name="Overton L."/>
            <person name="Reardon M."/>
            <person name="Tsitrin T."/>
            <person name="Vuong H."/>
            <person name="Weaver B."/>
            <person name="Ciecko A."/>
            <person name="Tallon L."/>
            <person name="Jackson J."/>
            <person name="Pai G."/>
            <person name="Aken S.V."/>
            <person name="Utterback T."/>
            <person name="Reidmuller S."/>
            <person name="Feldblyum T."/>
            <person name="Hsiao J."/>
            <person name="Zismann V."/>
            <person name="Iobst S."/>
            <person name="de Vazeille A.R."/>
            <person name="Buell C.R."/>
            <person name="Ying K."/>
            <person name="Li Y."/>
            <person name="Lu T."/>
            <person name="Huang Y."/>
            <person name="Zhao Q."/>
            <person name="Feng Q."/>
            <person name="Zhang L."/>
            <person name="Zhu J."/>
            <person name="Weng Q."/>
            <person name="Mu J."/>
            <person name="Lu Y."/>
            <person name="Fan D."/>
            <person name="Liu Y."/>
            <person name="Guan J."/>
            <person name="Zhang Y."/>
            <person name="Yu S."/>
            <person name="Liu X."/>
            <person name="Zhang Y."/>
            <person name="Hong G."/>
            <person name="Han B."/>
            <person name="Choisne N."/>
            <person name="Demange N."/>
            <person name="Orjeda G."/>
            <person name="Samain S."/>
            <person name="Cattolico L."/>
            <person name="Pelletier E."/>
            <person name="Couloux A."/>
            <person name="Segurens B."/>
            <person name="Wincker P."/>
            <person name="D'Hont A."/>
            <person name="Scarpelli C."/>
            <person name="Weissenbach J."/>
            <person name="Salanoubat M."/>
            <person name="Quetier F."/>
            <person name="Yu Y."/>
            <person name="Kim H.R."/>
            <person name="Rambo T."/>
            <person name="Currie J."/>
            <person name="Collura K."/>
            <person name="Luo M."/>
            <person name="Yang T."/>
            <person name="Ammiraju J.S.S."/>
            <person name="Engler F."/>
            <person name="Soderlund C."/>
            <person name="Wing R.A."/>
            <person name="Palmer L.E."/>
            <person name="de la Bastide M."/>
            <person name="Spiegel L."/>
            <person name="Nascimento L."/>
            <person name="Zutavern T."/>
            <person name="O'Shaughnessy A."/>
            <person name="Dike S."/>
            <person name="Dedhia N."/>
            <person name="Preston R."/>
            <person name="Balija V."/>
            <person name="McCombie W.R."/>
            <person name="Chow T."/>
            <person name="Chen H."/>
            <person name="Chung M."/>
            <person name="Chen C."/>
            <person name="Shaw J."/>
            <person name="Wu H."/>
            <person name="Hsiao K."/>
            <person name="Chao Y."/>
            <person name="Chu M."/>
            <person name="Cheng C."/>
            <person name="Hour A."/>
            <person name="Lee P."/>
            <person name="Lin S."/>
            <person name="Lin Y."/>
            <person name="Liou J."/>
            <person name="Liu S."/>
            <person name="Hsing Y."/>
            <person name="Raghuvanshi S."/>
            <person name="Mohanty A."/>
            <person name="Bharti A.K."/>
            <person name="Gaur A."/>
            <person name="Gupta V."/>
            <person name="Kumar D."/>
            <person name="Ravi V."/>
            <person name="Vij S."/>
            <person name="Kapur A."/>
            <person name="Khurana P."/>
            <person name="Khurana P."/>
            <person name="Khurana J.P."/>
            <person name="Tyagi A.K."/>
            <person name="Gaikwad K."/>
            <person name="Singh A."/>
            <person name="Dalal V."/>
            <person name="Srivastava S."/>
            <person name="Dixit A."/>
            <person name="Pal A.K."/>
            <person name="Ghazi I.A."/>
            <person name="Yadav M."/>
            <person name="Pandit A."/>
            <person name="Bhargava A."/>
            <person name="Sureshbabu K."/>
            <person name="Batra K."/>
            <person name="Sharma T.R."/>
            <person name="Mohapatra T."/>
            <person name="Singh N.K."/>
            <person name="Messing J."/>
            <person name="Nelson A.B."/>
            <person name="Fuks G."/>
            <person name="Kavchok S."/>
            <person name="Keizer G."/>
            <person name="Linton E."/>
            <person name="Llaca V."/>
            <person name="Song R."/>
            <person name="Tanyolac B."/>
            <person name="Young S."/>
            <person name="Ho-Il K."/>
            <person name="Hahn J.H."/>
            <person name="Sangsakoo G."/>
            <person name="Vanavichit A."/>
            <person name="de Mattos Luiz.A.T."/>
            <person name="Zimmer P.D."/>
            <person name="Malone G."/>
            <person name="Dellagostin O."/>
            <person name="de Oliveira A.C."/>
            <person name="Bevan M."/>
            <person name="Bancroft I."/>
            <person name="Minx P."/>
            <person name="Cordum H."/>
            <person name="Wilson R."/>
            <person name="Cheng Z."/>
            <person name="Jin W."/>
            <person name="Jiang J."/>
            <person name="Leong S.A."/>
            <person name="Iwama H."/>
            <person name="Gojobori T."/>
            <person name="Itoh T."/>
            <person name="Niimura Y."/>
            <person name="Fujii Y."/>
            <person name="Habara T."/>
            <person name="Sakai H."/>
            <person name="Sato Y."/>
            <person name="Wilson G."/>
            <person name="Kumar K."/>
            <person name="McCouch S."/>
            <person name="Juretic N."/>
            <person name="Hoen D."/>
            <person name="Wright S."/>
            <person name="Bruskiewich R."/>
            <person name="Bureau T."/>
            <person name="Miyao A."/>
            <person name="Hirochika H."/>
            <person name="Nishikawa T."/>
            <person name="Kadowaki K."/>
            <person name="Sugiura M."/>
            <person name="Burr B."/>
            <person name="Sasaki T."/>
        </authorList>
    </citation>
    <scope>NUCLEOTIDE SEQUENCE [LARGE SCALE GENOMIC DNA]</scope>
    <source>
        <strain evidence="19">cv. Nipponbare</strain>
    </source>
</reference>
<dbReference type="Pfam" id="PF07714">
    <property type="entry name" value="PK_Tyr_Ser-Thr"/>
    <property type="match status" value="1"/>
</dbReference>
<dbReference type="SUPFAM" id="SSF56112">
    <property type="entry name" value="Protein kinase-like (PK-like)"/>
    <property type="match status" value="1"/>
</dbReference>
<dbReference type="Gene3D" id="3.30.200.20">
    <property type="entry name" value="Phosphorylase Kinase, domain 1"/>
    <property type="match status" value="1"/>
</dbReference>
<dbReference type="Proteomes" id="UP000059680">
    <property type="component" value="Chromosome 6"/>
</dbReference>
<evidence type="ECO:0000256" key="9">
    <source>
        <dbReference type="ARBA" id="ARBA00022840"/>
    </source>
</evidence>
<keyword evidence="19" id="KW-1185">Reference proteome</keyword>
<dbReference type="GO" id="GO:0005509">
    <property type="term" value="F:calcium ion binding"/>
    <property type="evidence" value="ECO:0007669"/>
    <property type="project" value="InterPro"/>
</dbReference>
<keyword evidence="11 15" id="KW-0472">Membrane</keyword>
<dbReference type="InParanoid" id="A0A0P0WSX2"/>
<dbReference type="FunFam" id="1.10.510.10:FF:000473">
    <property type="entry name" value="Putative wall-associated kinase"/>
    <property type="match status" value="1"/>
</dbReference>
<dbReference type="GO" id="GO:0004674">
    <property type="term" value="F:protein serine/threonine kinase activity"/>
    <property type="evidence" value="ECO:0007669"/>
    <property type="project" value="UniProtKB-KW"/>
</dbReference>
<evidence type="ECO:0000313" key="19">
    <source>
        <dbReference type="Proteomes" id="UP000059680"/>
    </source>
</evidence>
<dbReference type="STRING" id="39947.A0A0P0WSX2"/>
<dbReference type="PANTHER" id="PTHR27005">
    <property type="entry name" value="WALL-ASSOCIATED RECEPTOR KINASE-LIKE 21"/>
    <property type="match status" value="1"/>
</dbReference>
<gene>
    <name evidence="18" type="ordered locus">Os06g0142500</name>
    <name evidence="18" type="ORF">OSNPB_060142500</name>
</gene>
<dbReference type="PROSITE" id="PS01187">
    <property type="entry name" value="EGF_CA"/>
    <property type="match status" value="1"/>
</dbReference>
<evidence type="ECO:0007829" key="20">
    <source>
        <dbReference type="PeptideAtlas" id="A0A0P0WSX2"/>
    </source>
</evidence>
<keyword evidence="5 15" id="KW-0812">Transmembrane</keyword>
<evidence type="ECO:0000256" key="10">
    <source>
        <dbReference type="ARBA" id="ARBA00022989"/>
    </source>
</evidence>
<dbReference type="GO" id="GO:0030247">
    <property type="term" value="F:polysaccharide binding"/>
    <property type="evidence" value="ECO:0007669"/>
    <property type="project" value="InterPro"/>
</dbReference>
<keyword evidence="20" id="KW-1267">Proteomics identification</keyword>
<dbReference type="PROSITE" id="PS00107">
    <property type="entry name" value="PROTEIN_KINASE_ATP"/>
    <property type="match status" value="1"/>
</dbReference>
<evidence type="ECO:0000256" key="3">
    <source>
        <dbReference type="ARBA" id="ARBA00022536"/>
    </source>
</evidence>
<dbReference type="PANTHER" id="PTHR27005:SF503">
    <property type="entry name" value="OS06G0142500 PROTEIN"/>
    <property type="match status" value="1"/>
</dbReference>
<dbReference type="InterPro" id="IPR045274">
    <property type="entry name" value="WAK-like"/>
</dbReference>
<dbReference type="InterPro" id="IPR001881">
    <property type="entry name" value="EGF-like_Ca-bd_dom"/>
</dbReference>
<dbReference type="InterPro" id="IPR018097">
    <property type="entry name" value="EGF_Ca-bd_CS"/>
</dbReference>
<dbReference type="InterPro" id="IPR001245">
    <property type="entry name" value="Ser-Thr/Tyr_kinase_cat_dom"/>
</dbReference>
<dbReference type="SMART" id="SM00179">
    <property type="entry name" value="EGF_CA"/>
    <property type="match status" value="1"/>
</dbReference>
<evidence type="ECO:0000256" key="6">
    <source>
        <dbReference type="ARBA" id="ARBA00022729"/>
    </source>
</evidence>
<feature type="binding site" evidence="14">
    <location>
        <position position="469"/>
    </location>
    <ligand>
        <name>ATP</name>
        <dbReference type="ChEBI" id="CHEBI:30616"/>
    </ligand>
</feature>
<keyword evidence="6 16" id="KW-0732">Signal</keyword>
<dbReference type="InterPro" id="IPR049883">
    <property type="entry name" value="NOTCH1_EGF-like"/>
</dbReference>
<dbReference type="GO" id="GO:0005524">
    <property type="term" value="F:ATP binding"/>
    <property type="evidence" value="ECO:0007669"/>
    <property type="project" value="UniProtKB-UniRule"/>
</dbReference>
<name>A0A0P0WSX2_ORYSJ</name>
<organism evidence="18 19">
    <name type="scientific">Oryza sativa subsp. japonica</name>
    <name type="common">Rice</name>
    <dbReference type="NCBI Taxonomy" id="39947"/>
    <lineage>
        <taxon>Eukaryota</taxon>
        <taxon>Viridiplantae</taxon>
        <taxon>Streptophyta</taxon>
        <taxon>Embryophyta</taxon>
        <taxon>Tracheophyta</taxon>
        <taxon>Spermatophyta</taxon>
        <taxon>Magnoliopsida</taxon>
        <taxon>Liliopsida</taxon>
        <taxon>Poales</taxon>
        <taxon>Poaceae</taxon>
        <taxon>BOP clade</taxon>
        <taxon>Oryzoideae</taxon>
        <taxon>Oryzeae</taxon>
        <taxon>Oryzinae</taxon>
        <taxon>Oryza</taxon>
        <taxon>Oryza sativa</taxon>
    </lineage>
</organism>
<dbReference type="OMA" id="NECEPAN"/>
<keyword evidence="7 14" id="KW-0547">Nucleotide-binding</keyword>
<evidence type="ECO:0000256" key="13">
    <source>
        <dbReference type="ARBA" id="ARBA00023180"/>
    </source>
</evidence>
<evidence type="ECO:0000256" key="14">
    <source>
        <dbReference type="PROSITE-ProRule" id="PRU10141"/>
    </source>
</evidence>
<feature type="domain" description="Protein kinase" evidence="17">
    <location>
        <begin position="441"/>
        <end position="715"/>
    </location>
</feature>
<evidence type="ECO:0000313" key="18">
    <source>
        <dbReference type="EMBL" id="BAS96100.1"/>
    </source>
</evidence>
<dbReference type="FunFam" id="3.30.200.20:FF:000043">
    <property type="entry name" value="Wall-associated receptor kinase 2"/>
    <property type="match status" value="1"/>
</dbReference>
<proteinExistence type="evidence at protein level"/>
<dbReference type="AlphaFoldDB" id="A0A0P0WSX2"/>
<dbReference type="SUPFAM" id="SSF57184">
    <property type="entry name" value="Growth factor receptor domain"/>
    <property type="match status" value="1"/>
</dbReference>
<dbReference type="InterPro" id="IPR017441">
    <property type="entry name" value="Protein_kinase_ATP_BS"/>
</dbReference>
<dbReference type="InterPro" id="IPR000742">
    <property type="entry name" value="EGF"/>
</dbReference>
<dbReference type="SMART" id="SM00181">
    <property type="entry name" value="EGF"/>
    <property type="match status" value="2"/>
</dbReference>
<feature type="transmembrane region" description="Helical" evidence="15">
    <location>
        <begin position="372"/>
        <end position="391"/>
    </location>
</feature>
<dbReference type="GO" id="GO:0007166">
    <property type="term" value="P:cell surface receptor signaling pathway"/>
    <property type="evidence" value="ECO:0000318"/>
    <property type="project" value="GO_Central"/>
</dbReference>
<dbReference type="InterPro" id="IPR011009">
    <property type="entry name" value="Kinase-like_dom_sf"/>
</dbReference>
<keyword evidence="9 14" id="KW-0067">ATP-binding</keyword>
<dbReference type="Gene3D" id="2.90.20.10">
    <property type="entry name" value="Plasmodium vivax P25 domain"/>
    <property type="match status" value="1"/>
</dbReference>
<evidence type="ECO:0000256" key="16">
    <source>
        <dbReference type="SAM" id="SignalP"/>
    </source>
</evidence>
<dbReference type="PaxDb" id="39947-A0A0P0WSX2"/>
<feature type="signal peptide" evidence="16">
    <location>
        <begin position="1"/>
        <end position="21"/>
    </location>
</feature>
<evidence type="ECO:0000256" key="11">
    <source>
        <dbReference type="ARBA" id="ARBA00023136"/>
    </source>
</evidence>
<dbReference type="CDD" id="cd00054">
    <property type="entry name" value="EGF_CA"/>
    <property type="match status" value="1"/>
</dbReference>
<evidence type="ECO:0000256" key="5">
    <source>
        <dbReference type="ARBA" id="ARBA00022692"/>
    </source>
</evidence>
<evidence type="ECO:0000256" key="8">
    <source>
        <dbReference type="ARBA" id="ARBA00022777"/>
    </source>
</evidence>
<accession>A0A0P0WSX2</accession>
<dbReference type="Pfam" id="PF07645">
    <property type="entry name" value="EGF_CA"/>
    <property type="match status" value="1"/>
</dbReference>
<dbReference type="CDD" id="cd14066">
    <property type="entry name" value="STKc_IRAK"/>
    <property type="match status" value="1"/>
</dbReference>
<dbReference type="FunCoup" id="A0A0P0WSX2">
    <property type="interactions" value="28"/>
</dbReference>
<evidence type="ECO:0000256" key="4">
    <source>
        <dbReference type="ARBA" id="ARBA00022679"/>
    </source>
</evidence>
<keyword evidence="12" id="KW-1015">Disulfide bond</keyword>
<reference evidence="18 19" key="2">
    <citation type="journal article" date="2013" name="Plant Cell Physiol.">
        <title>Rice Annotation Project Database (RAP-DB): an integrative and interactive database for rice genomics.</title>
        <authorList>
            <person name="Sakai H."/>
            <person name="Lee S.S."/>
            <person name="Tanaka T."/>
            <person name="Numa H."/>
            <person name="Kim J."/>
            <person name="Kawahara Y."/>
            <person name="Wakimoto H."/>
            <person name="Yang C.C."/>
            <person name="Iwamoto M."/>
            <person name="Abe T."/>
            <person name="Yamada Y."/>
            <person name="Muto A."/>
            <person name="Inokuchi H."/>
            <person name="Ikemura T."/>
            <person name="Matsumoto T."/>
            <person name="Sasaki T."/>
            <person name="Itoh T."/>
        </authorList>
    </citation>
    <scope>NUCLEOTIDE SEQUENCE [LARGE SCALE GENOMIC DNA]</scope>
    <source>
        <strain evidence="19">cv. Nipponbare</strain>
    </source>
</reference>
<dbReference type="Gramene" id="Os06t0142500-00">
    <property type="protein sequence ID" value="Os06t0142500-00"/>
    <property type="gene ID" value="Os06g0142500"/>
</dbReference>
<comment type="subcellular location">
    <subcellularLocation>
        <location evidence="1">Membrane</location>
        <topology evidence="1">Single-pass type I membrane protein</topology>
    </subcellularLocation>
</comment>
<dbReference type="InterPro" id="IPR025287">
    <property type="entry name" value="WAK_GUB"/>
</dbReference>
<dbReference type="Pfam" id="PF13947">
    <property type="entry name" value="GUB_WAK_bind"/>
    <property type="match status" value="1"/>
</dbReference>
<evidence type="ECO:0000256" key="2">
    <source>
        <dbReference type="ARBA" id="ARBA00022527"/>
    </source>
</evidence>
<keyword evidence="2" id="KW-0723">Serine/threonine-protein kinase</keyword>
<dbReference type="InterPro" id="IPR009030">
    <property type="entry name" value="Growth_fac_rcpt_cys_sf"/>
</dbReference>
<keyword evidence="8" id="KW-0418">Kinase</keyword>
<dbReference type="FunFam" id="2.10.25.10:FF:000892">
    <property type="entry name" value="Putative wall-associated kinase"/>
    <property type="match status" value="1"/>
</dbReference>
<keyword evidence="4" id="KW-0808">Transferase</keyword>
<dbReference type="Gene3D" id="1.10.510.10">
    <property type="entry name" value="Transferase(Phosphotransferase) domain 1"/>
    <property type="match status" value="1"/>
</dbReference>
<keyword evidence="10 15" id="KW-1133">Transmembrane helix</keyword>
<dbReference type="SMR" id="A0A0P0WSX2"/>
<evidence type="ECO:0000256" key="7">
    <source>
        <dbReference type="ARBA" id="ARBA00022741"/>
    </source>
</evidence>
<reference evidence="18 19" key="3">
    <citation type="journal article" date="2013" name="Rice">
        <title>Improvement of the Oryza sativa Nipponbare reference genome using next generation sequence and optical map data.</title>
        <authorList>
            <person name="Kawahara Y."/>
            <person name="de la Bastide M."/>
            <person name="Hamilton J.P."/>
            <person name="Kanamori H."/>
            <person name="McCombie W.R."/>
            <person name="Ouyang S."/>
            <person name="Schwartz D.C."/>
            <person name="Tanaka T."/>
            <person name="Wu J."/>
            <person name="Zhou S."/>
            <person name="Childs K.L."/>
            <person name="Davidson R.M."/>
            <person name="Lin H."/>
            <person name="Quesada-Ocampo L."/>
            <person name="Vaillancourt B."/>
            <person name="Sakai H."/>
            <person name="Lee S.S."/>
            <person name="Kim J."/>
            <person name="Numa H."/>
            <person name="Itoh T."/>
            <person name="Buell C.R."/>
            <person name="Matsumoto T."/>
        </authorList>
    </citation>
    <scope>NUCLEOTIDE SEQUENCE [LARGE SCALE GENOMIC DNA]</scope>
    <source>
        <strain evidence="19">cv. Nipponbare</strain>
    </source>
</reference>
<dbReference type="InterPro" id="IPR000719">
    <property type="entry name" value="Prot_kinase_dom"/>
</dbReference>
<protein>
    <submittedName>
        <fullName evidence="18">Os06g0142500 protein</fullName>
    </submittedName>
</protein>
<sequence length="765" mass="84609">MGALVLVATSLMLLILQHSGASDGARAGSGSIWQPQPDCPAPAKCGNVNIPYPFGIREGCFRPKGGFNISCKQEQAYIGPDIRVTNFDVVQSEARILTDIPSGTVAWKYNNEFDPIAWTSRGGLRLGNHHMVSSAKNRFTAIGCSTVAFIYGRDKNGSNGQFDQFTSLCGSFCFDEGSIEDGPECSGMGCCQVPISTNLRRFSLGFYNYNTTKKVLNFSSRSYAFVVEKDQFKFKSSYAKADNFMEELARGIPIILQWIAGNETCKEAALKESYACVANNSKCIDVIEAPGYRCNCTQGYEGNPYLKDGCRDINECNATRFPNSCKGICTNTDGSYDCKCPLGTHSDDPKNKECVPQVKLVIVELMIGNHPFPGICISIIFLIICISTLLIKIQRMKLEKEKQRFYDQNGGHILYQKIISGQVNTVEIFTEEVLKNATNNFDSGQKLGAGGHGIVYKGILRDNNVVAVKRSNFLHVTDAEEFVQEIIMLSQINHRNVVRLIGCCLEVEVPILVYEFISNGTLSYLIHGDSRRYASLKLRLRIAQESAEALAYLHLSTNRPIIHGDVESLNIMLDDSYTVKVTDFGASRWLSNEAVEQIAMVQGTRGYLDPEYLQERKLTEKSDVYSFGVVLLELITGKKAIYRHDGDGDFESLAGSFLRAMEERVENILDTSLAGASMEALPLLQEVAKVGSMCLSAKGKERPSMAEVTDMLKAVRIAWRDLLVSSEYNVTEVFVDSSEAPPSGNPSSAVFWTPDMQSLEVETLR</sequence>
<evidence type="ECO:0000256" key="15">
    <source>
        <dbReference type="SAM" id="Phobius"/>
    </source>
</evidence>
<evidence type="ECO:0000259" key="17">
    <source>
        <dbReference type="PROSITE" id="PS50011"/>
    </source>
</evidence>
<evidence type="ECO:0000256" key="12">
    <source>
        <dbReference type="ARBA" id="ARBA00023157"/>
    </source>
</evidence>
<keyword evidence="13" id="KW-0325">Glycoprotein</keyword>